<proteinExistence type="predicted"/>
<gene>
    <name evidence="1" type="ORF">SAMN05444350_12936</name>
</gene>
<name>A0A1M6JH29_9BACE</name>
<reference evidence="2" key="1">
    <citation type="submission" date="2016-11" db="EMBL/GenBank/DDBJ databases">
        <authorList>
            <person name="Varghese N."/>
            <person name="Submissions S."/>
        </authorList>
    </citation>
    <scope>NUCLEOTIDE SEQUENCE [LARGE SCALE GENOMIC DNA]</scope>
    <source>
        <strain evidence="2">DSM 26884</strain>
    </source>
</reference>
<evidence type="ECO:0000313" key="1">
    <source>
        <dbReference type="EMBL" id="SHJ46038.1"/>
    </source>
</evidence>
<dbReference type="EMBL" id="FQZN01000029">
    <property type="protein sequence ID" value="SHJ46038.1"/>
    <property type="molecule type" value="Genomic_DNA"/>
</dbReference>
<sequence>MYRLLYAETMHLYSKDYAIKFSLNSLQRRLCWEKETFSGFLFVMGRD</sequence>
<dbReference type="AlphaFoldDB" id="A0A1M6JH29"/>
<protein>
    <submittedName>
        <fullName evidence="1">Uncharacterized protein</fullName>
    </submittedName>
</protein>
<evidence type="ECO:0000313" key="2">
    <source>
        <dbReference type="Proteomes" id="UP000184192"/>
    </source>
</evidence>
<organism evidence="1 2">
    <name type="scientific">Bacteroides stercorirosoris</name>
    <dbReference type="NCBI Taxonomy" id="871324"/>
    <lineage>
        <taxon>Bacteria</taxon>
        <taxon>Pseudomonadati</taxon>
        <taxon>Bacteroidota</taxon>
        <taxon>Bacteroidia</taxon>
        <taxon>Bacteroidales</taxon>
        <taxon>Bacteroidaceae</taxon>
        <taxon>Bacteroides</taxon>
    </lineage>
</organism>
<accession>A0A1M6JH29</accession>
<dbReference type="Proteomes" id="UP000184192">
    <property type="component" value="Unassembled WGS sequence"/>
</dbReference>
<keyword evidence="2" id="KW-1185">Reference proteome</keyword>